<reference evidence="2 3" key="1">
    <citation type="journal article" date="2023" name="Plants (Basel)">
        <title>Bridging the Gap: Combining Genomics and Transcriptomics Approaches to Understand Stylosanthes scabra, an Orphan Legume from the Brazilian Caatinga.</title>
        <authorList>
            <person name="Ferreira-Neto J.R.C."/>
            <person name="da Silva M.D."/>
            <person name="Binneck E."/>
            <person name="de Melo N.F."/>
            <person name="da Silva R.H."/>
            <person name="de Melo A.L.T.M."/>
            <person name="Pandolfi V."/>
            <person name="Bustamante F.O."/>
            <person name="Brasileiro-Vidal A.C."/>
            <person name="Benko-Iseppon A.M."/>
        </authorList>
    </citation>
    <scope>NUCLEOTIDE SEQUENCE [LARGE SCALE GENOMIC DNA]</scope>
    <source>
        <tissue evidence="2">Leaves</tissue>
    </source>
</reference>
<feature type="compositionally biased region" description="Pro residues" evidence="1">
    <location>
        <begin position="33"/>
        <end position="47"/>
    </location>
</feature>
<name>A0ABU6QGF2_9FABA</name>
<protein>
    <recommendedName>
        <fullName evidence="4">Histone 3</fullName>
    </recommendedName>
</protein>
<feature type="region of interest" description="Disordered" evidence="1">
    <location>
        <begin position="82"/>
        <end position="107"/>
    </location>
</feature>
<evidence type="ECO:0000313" key="3">
    <source>
        <dbReference type="Proteomes" id="UP001341840"/>
    </source>
</evidence>
<sequence>LQDSITPVPPRVLVLTYSHTSSSCFPPSLHPSTKPPPPSSSFVVPPPTSFHHRRPFSTTSLLPRHHHLLLIMSPLAASHSIQQLGRQRLGPAASSTSENRAAGASPH</sequence>
<comment type="caution">
    <text evidence="2">The sequence shown here is derived from an EMBL/GenBank/DDBJ whole genome shotgun (WGS) entry which is preliminary data.</text>
</comment>
<evidence type="ECO:0008006" key="4">
    <source>
        <dbReference type="Google" id="ProtNLM"/>
    </source>
</evidence>
<accession>A0ABU6QGF2</accession>
<proteinExistence type="predicted"/>
<dbReference type="EMBL" id="JASCZI010000309">
    <property type="protein sequence ID" value="MED6110954.1"/>
    <property type="molecule type" value="Genomic_DNA"/>
</dbReference>
<keyword evidence="3" id="KW-1185">Reference proteome</keyword>
<feature type="region of interest" description="Disordered" evidence="1">
    <location>
        <begin position="20"/>
        <end position="47"/>
    </location>
</feature>
<feature type="non-terminal residue" evidence="2">
    <location>
        <position position="1"/>
    </location>
</feature>
<evidence type="ECO:0000256" key="1">
    <source>
        <dbReference type="SAM" id="MobiDB-lite"/>
    </source>
</evidence>
<gene>
    <name evidence="2" type="ORF">PIB30_047832</name>
</gene>
<dbReference type="Proteomes" id="UP001341840">
    <property type="component" value="Unassembled WGS sequence"/>
</dbReference>
<evidence type="ECO:0000313" key="2">
    <source>
        <dbReference type="EMBL" id="MED6110954.1"/>
    </source>
</evidence>
<organism evidence="2 3">
    <name type="scientific">Stylosanthes scabra</name>
    <dbReference type="NCBI Taxonomy" id="79078"/>
    <lineage>
        <taxon>Eukaryota</taxon>
        <taxon>Viridiplantae</taxon>
        <taxon>Streptophyta</taxon>
        <taxon>Embryophyta</taxon>
        <taxon>Tracheophyta</taxon>
        <taxon>Spermatophyta</taxon>
        <taxon>Magnoliopsida</taxon>
        <taxon>eudicotyledons</taxon>
        <taxon>Gunneridae</taxon>
        <taxon>Pentapetalae</taxon>
        <taxon>rosids</taxon>
        <taxon>fabids</taxon>
        <taxon>Fabales</taxon>
        <taxon>Fabaceae</taxon>
        <taxon>Papilionoideae</taxon>
        <taxon>50 kb inversion clade</taxon>
        <taxon>dalbergioids sensu lato</taxon>
        <taxon>Dalbergieae</taxon>
        <taxon>Pterocarpus clade</taxon>
        <taxon>Stylosanthes</taxon>
    </lineage>
</organism>